<evidence type="ECO:0000256" key="1">
    <source>
        <dbReference type="ARBA" id="ARBA00009437"/>
    </source>
</evidence>
<dbReference type="Pfam" id="PF00126">
    <property type="entry name" value="HTH_1"/>
    <property type="match status" value="1"/>
</dbReference>
<evidence type="ECO:0000256" key="2">
    <source>
        <dbReference type="ARBA" id="ARBA00023015"/>
    </source>
</evidence>
<dbReference type="PANTHER" id="PTHR30419:SF28">
    <property type="entry name" value="HTH-TYPE TRANSCRIPTIONAL REGULATOR BSDA"/>
    <property type="match status" value="1"/>
</dbReference>
<organism evidence="6 7">
    <name type="scientific">Mesobacillus maritimus</name>
    <dbReference type="NCBI Taxonomy" id="1643336"/>
    <lineage>
        <taxon>Bacteria</taxon>
        <taxon>Bacillati</taxon>
        <taxon>Bacillota</taxon>
        <taxon>Bacilli</taxon>
        <taxon>Bacillales</taxon>
        <taxon>Bacillaceae</taxon>
        <taxon>Mesobacillus</taxon>
    </lineage>
</organism>
<evidence type="ECO:0000313" key="7">
    <source>
        <dbReference type="Proteomes" id="UP000769780"/>
    </source>
</evidence>
<keyword evidence="3" id="KW-0238">DNA-binding</keyword>
<dbReference type="SUPFAM" id="SSF46785">
    <property type="entry name" value="Winged helix' DNA-binding domain"/>
    <property type="match status" value="1"/>
</dbReference>
<sequence length="293" mass="33266">MDFKQLRYFIAIAEEKNITAAANRLLMSQPPLSMQLKQLEEELGVKLVERNGKKMELTDKGILLYQHALHLVNSMEEVKNELQETEEGKKGTLSVGINTLSVPGFSQLLQTFHKLYPLVTLKIVQNDSFYLSEMVKSRAIELAFVRLPLEHRGLAYHHLIKEPFVYVSREPRKTITLKEISQNPLIIPSTEGLGSYNTIHEAFSKEQFQLKSIAECSDMNILMEMVTAGMGATIIPSSVMDVYKHDQIYSCTISDAELFSSLGIIWLEQHFVSSPARNFLTIVKENRGHHSGR</sequence>
<dbReference type="PRINTS" id="PR00039">
    <property type="entry name" value="HTHLYSR"/>
</dbReference>
<proteinExistence type="inferred from homology"/>
<dbReference type="Pfam" id="PF03466">
    <property type="entry name" value="LysR_substrate"/>
    <property type="match status" value="1"/>
</dbReference>
<dbReference type="Proteomes" id="UP000769780">
    <property type="component" value="Unassembled WGS sequence"/>
</dbReference>
<dbReference type="EMBL" id="JACWFH010000007">
    <property type="protein sequence ID" value="MBY0096079.1"/>
    <property type="molecule type" value="Genomic_DNA"/>
</dbReference>
<protein>
    <submittedName>
        <fullName evidence="6">LysR family transcriptional regulator</fullName>
    </submittedName>
</protein>
<evidence type="ECO:0000256" key="3">
    <source>
        <dbReference type="ARBA" id="ARBA00023125"/>
    </source>
</evidence>
<feature type="domain" description="HTH lysR-type" evidence="5">
    <location>
        <begin position="1"/>
        <end position="58"/>
    </location>
</feature>
<dbReference type="CDD" id="cd05466">
    <property type="entry name" value="PBP2_LTTR_substrate"/>
    <property type="match status" value="1"/>
</dbReference>
<dbReference type="InterPro" id="IPR036390">
    <property type="entry name" value="WH_DNA-bd_sf"/>
</dbReference>
<evidence type="ECO:0000256" key="4">
    <source>
        <dbReference type="ARBA" id="ARBA00023163"/>
    </source>
</evidence>
<name>A0ABS7K1F7_9BACI</name>
<reference evidence="6 7" key="1">
    <citation type="submission" date="2020-07" db="EMBL/GenBank/DDBJ databases">
        <title>Fungal Genomes of the International Space Station.</title>
        <authorList>
            <person name="Seuylemezian A."/>
            <person name="Singh N.K."/>
            <person name="Wood J."/>
            <person name="Venkateswaran K."/>
        </authorList>
    </citation>
    <scope>NUCLEOTIDE SEQUENCE [LARGE SCALE GENOMIC DNA]</scope>
    <source>
        <strain evidence="6 7">PL-B2</strain>
    </source>
</reference>
<comment type="caution">
    <text evidence="6">The sequence shown here is derived from an EMBL/GenBank/DDBJ whole genome shotgun (WGS) entry which is preliminary data.</text>
</comment>
<evidence type="ECO:0000259" key="5">
    <source>
        <dbReference type="PROSITE" id="PS50931"/>
    </source>
</evidence>
<dbReference type="InterPro" id="IPR050950">
    <property type="entry name" value="HTH-type_LysR_regulators"/>
</dbReference>
<dbReference type="InterPro" id="IPR000847">
    <property type="entry name" value="LysR_HTH_N"/>
</dbReference>
<keyword evidence="4" id="KW-0804">Transcription</keyword>
<keyword evidence="2" id="KW-0805">Transcription regulation</keyword>
<dbReference type="PANTHER" id="PTHR30419">
    <property type="entry name" value="HTH-TYPE TRANSCRIPTIONAL REGULATOR YBHD"/>
    <property type="match status" value="1"/>
</dbReference>
<dbReference type="PROSITE" id="PS50931">
    <property type="entry name" value="HTH_LYSR"/>
    <property type="match status" value="1"/>
</dbReference>
<dbReference type="Gene3D" id="3.40.190.290">
    <property type="match status" value="1"/>
</dbReference>
<dbReference type="SUPFAM" id="SSF53850">
    <property type="entry name" value="Periplasmic binding protein-like II"/>
    <property type="match status" value="1"/>
</dbReference>
<accession>A0ABS7K1F7</accession>
<comment type="similarity">
    <text evidence="1">Belongs to the LysR transcriptional regulatory family.</text>
</comment>
<dbReference type="Gene3D" id="1.10.10.10">
    <property type="entry name" value="Winged helix-like DNA-binding domain superfamily/Winged helix DNA-binding domain"/>
    <property type="match status" value="1"/>
</dbReference>
<dbReference type="InterPro" id="IPR005119">
    <property type="entry name" value="LysR_subst-bd"/>
</dbReference>
<keyword evidence="7" id="KW-1185">Reference proteome</keyword>
<dbReference type="InterPro" id="IPR036388">
    <property type="entry name" value="WH-like_DNA-bd_sf"/>
</dbReference>
<dbReference type="RefSeq" id="WP_221871621.1">
    <property type="nucleotide sequence ID" value="NZ_JACWFH010000007.1"/>
</dbReference>
<evidence type="ECO:0000313" key="6">
    <source>
        <dbReference type="EMBL" id="MBY0096079.1"/>
    </source>
</evidence>
<gene>
    <name evidence="6" type="ORF">H0185_04580</name>
</gene>